<dbReference type="PANTHER" id="PTHR42756:SF1">
    <property type="entry name" value="TRANSCRIPTIONAL REPRESSOR OF EMRAB OPERON"/>
    <property type="match status" value="1"/>
</dbReference>
<dbReference type="SUPFAM" id="SSF46785">
    <property type="entry name" value="Winged helix' DNA-binding domain"/>
    <property type="match status" value="1"/>
</dbReference>
<proteinExistence type="predicted"/>
<dbReference type="GO" id="GO:0003700">
    <property type="term" value="F:DNA-binding transcription factor activity"/>
    <property type="evidence" value="ECO:0007669"/>
    <property type="project" value="InterPro"/>
</dbReference>
<dbReference type="Proteomes" id="UP000295515">
    <property type="component" value="Unassembled WGS sequence"/>
</dbReference>
<keyword evidence="1" id="KW-0805">Transcription regulation</keyword>
<dbReference type="InterPro" id="IPR000835">
    <property type="entry name" value="HTH_MarR-typ"/>
</dbReference>
<dbReference type="InterPro" id="IPR036390">
    <property type="entry name" value="WH_DNA-bd_sf"/>
</dbReference>
<evidence type="ECO:0000256" key="2">
    <source>
        <dbReference type="ARBA" id="ARBA00023125"/>
    </source>
</evidence>
<keyword evidence="6" id="KW-1185">Reference proteome</keyword>
<dbReference type="EMBL" id="SMCQ01000019">
    <property type="protein sequence ID" value="TCV95038.1"/>
    <property type="molecule type" value="Genomic_DNA"/>
</dbReference>
<evidence type="ECO:0000256" key="3">
    <source>
        <dbReference type="ARBA" id="ARBA00023163"/>
    </source>
</evidence>
<sequence>MLSKEFQSVYNIFKMNFYASMCANSKELTMQEAFSLDIIYMLGHPTILEYAKYMGISQPNATYKINQLIEKGYLIKEVSKEDKRSYRLQVTKKFLAFYRDNDRFIKKVLGDIENIFTSDEVKLLEKMLQTIKVEMTQGEKND</sequence>
<feature type="domain" description="HTH marR-type" evidence="4">
    <location>
        <begin position="1"/>
        <end position="133"/>
    </location>
</feature>
<dbReference type="GO" id="GO:0003677">
    <property type="term" value="F:DNA binding"/>
    <property type="evidence" value="ECO:0007669"/>
    <property type="project" value="UniProtKB-KW"/>
</dbReference>
<name>A0A4R3YTJ2_9FIRM</name>
<dbReference type="PANTHER" id="PTHR42756">
    <property type="entry name" value="TRANSCRIPTIONAL REGULATOR, MARR"/>
    <property type="match status" value="1"/>
</dbReference>
<dbReference type="PRINTS" id="PR00598">
    <property type="entry name" value="HTHMARR"/>
</dbReference>
<evidence type="ECO:0000313" key="6">
    <source>
        <dbReference type="Proteomes" id="UP000295515"/>
    </source>
</evidence>
<keyword evidence="3" id="KW-0804">Transcription</keyword>
<dbReference type="InterPro" id="IPR036388">
    <property type="entry name" value="WH-like_DNA-bd_sf"/>
</dbReference>
<gene>
    <name evidence="5" type="ORF">EDD60_11925</name>
</gene>
<dbReference type="Pfam" id="PF01047">
    <property type="entry name" value="MarR"/>
    <property type="match status" value="1"/>
</dbReference>
<dbReference type="SMART" id="SM00347">
    <property type="entry name" value="HTH_MARR"/>
    <property type="match status" value="1"/>
</dbReference>
<dbReference type="PROSITE" id="PS50995">
    <property type="entry name" value="HTH_MARR_2"/>
    <property type="match status" value="1"/>
</dbReference>
<reference evidence="5 6" key="1">
    <citation type="submission" date="2019-03" db="EMBL/GenBank/DDBJ databases">
        <title>Genomic Encyclopedia of Type Strains, Phase IV (KMG-IV): sequencing the most valuable type-strain genomes for metagenomic binning, comparative biology and taxonomic classification.</title>
        <authorList>
            <person name="Goeker M."/>
        </authorList>
    </citation>
    <scope>NUCLEOTIDE SEQUENCE [LARGE SCALE GENOMIC DNA]</scope>
    <source>
        <strain evidence="5 6">DSM 29487</strain>
    </source>
</reference>
<dbReference type="RefSeq" id="WP_066445052.1">
    <property type="nucleotide sequence ID" value="NZ_JADMQS010000003.1"/>
</dbReference>
<evidence type="ECO:0000256" key="1">
    <source>
        <dbReference type="ARBA" id="ARBA00023015"/>
    </source>
</evidence>
<comment type="caution">
    <text evidence="5">The sequence shown here is derived from an EMBL/GenBank/DDBJ whole genome shotgun (WGS) entry which is preliminary data.</text>
</comment>
<protein>
    <submittedName>
        <fullName evidence="5">DNA-binding MarR family transcriptional regulator</fullName>
    </submittedName>
</protein>
<organism evidence="5 6">
    <name type="scientific">Longibaculum muris</name>
    <dbReference type="NCBI Taxonomy" id="1796628"/>
    <lineage>
        <taxon>Bacteria</taxon>
        <taxon>Bacillati</taxon>
        <taxon>Bacillota</taxon>
        <taxon>Erysipelotrichia</taxon>
        <taxon>Erysipelotrichales</taxon>
        <taxon>Coprobacillaceae</taxon>
        <taxon>Longibaculum</taxon>
    </lineage>
</organism>
<evidence type="ECO:0000259" key="4">
    <source>
        <dbReference type="PROSITE" id="PS50995"/>
    </source>
</evidence>
<evidence type="ECO:0000313" key="5">
    <source>
        <dbReference type="EMBL" id="TCV95038.1"/>
    </source>
</evidence>
<accession>A0A4R3YTJ2</accession>
<keyword evidence="2 5" id="KW-0238">DNA-binding</keyword>
<dbReference type="Gene3D" id="1.10.10.10">
    <property type="entry name" value="Winged helix-like DNA-binding domain superfamily/Winged helix DNA-binding domain"/>
    <property type="match status" value="1"/>
</dbReference>
<dbReference type="GeneID" id="98916118"/>
<dbReference type="AlphaFoldDB" id="A0A4R3YTJ2"/>